<feature type="compositionally biased region" description="Low complexity" evidence="1">
    <location>
        <begin position="1031"/>
        <end position="1043"/>
    </location>
</feature>
<evidence type="ECO:0000313" key="3">
    <source>
        <dbReference type="Proteomes" id="UP000277580"/>
    </source>
</evidence>
<feature type="compositionally biased region" description="Low complexity" evidence="1">
    <location>
        <begin position="369"/>
        <end position="381"/>
    </location>
</feature>
<dbReference type="EMBL" id="ML119127">
    <property type="protein sequence ID" value="RPB12669.1"/>
    <property type="molecule type" value="Genomic_DNA"/>
</dbReference>
<dbReference type="OrthoDB" id="5411418at2759"/>
<feature type="compositionally biased region" description="Pro residues" evidence="1">
    <location>
        <begin position="653"/>
        <end position="667"/>
    </location>
</feature>
<feature type="region of interest" description="Disordered" evidence="1">
    <location>
        <begin position="711"/>
        <end position="1045"/>
    </location>
</feature>
<proteinExistence type="predicted"/>
<dbReference type="AlphaFoldDB" id="A0A3N4KTC5"/>
<feature type="region of interest" description="Disordered" evidence="1">
    <location>
        <begin position="289"/>
        <end position="308"/>
    </location>
</feature>
<feature type="compositionally biased region" description="Basic and acidic residues" evidence="1">
    <location>
        <begin position="969"/>
        <end position="987"/>
    </location>
</feature>
<keyword evidence="3" id="KW-1185">Reference proteome</keyword>
<dbReference type="InParanoid" id="A0A3N4KTC5"/>
<feature type="compositionally biased region" description="Low complexity" evidence="1">
    <location>
        <begin position="1060"/>
        <end position="1082"/>
    </location>
</feature>
<evidence type="ECO:0000256" key="1">
    <source>
        <dbReference type="SAM" id="MobiDB-lite"/>
    </source>
</evidence>
<organism evidence="2 3">
    <name type="scientific">Morchella conica CCBAS932</name>
    <dbReference type="NCBI Taxonomy" id="1392247"/>
    <lineage>
        <taxon>Eukaryota</taxon>
        <taxon>Fungi</taxon>
        <taxon>Dikarya</taxon>
        <taxon>Ascomycota</taxon>
        <taxon>Pezizomycotina</taxon>
        <taxon>Pezizomycetes</taxon>
        <taxon>Pezizales</taxon>
        <taxon>Morchellaceae</taxon>
        <taxon>Morchella</taxon>
    </lineage>
</organism>
<sequence>MFDQLFSRSRAADTGVVHSDGSADMPISNCISGELGGVGMSIGYSTYSSLPPPSSAPTIITIVTAKTIHEDCASDSLISVVPTRSEPDDTPAPASTGRFSASSFLAAIFGIGIALSFWTPKNLWVFIGGFGLRREKRKQRDRNKRAIGAAAAREAVTANGEQLREGQRDKGKARAIQVVEDDLGESSKSSKTERTPLLLEASYETTTPKTPRSSTKAGSRDSGIDLTNAEESRATRSVEQQIPIQNPDPILLKSTEPEIIEDEMLETIDEAEEAEPLSPIAENPSTWTFASHKTSPSPSVRAESPAPQVETGSMVIVAPGGVDLDACPYEQRTHSVEALPRSVVADLPVTGGEGYRESRSFTPVEKARSAASSIRAPSLSREVSVEPAPKLDVVEVVPVKAAEEEVVKAGPSVPEVAMEAPKREFEEPKIEAPKVEEVIETPKPVEVEAPKSEVPQVEEPVISKAEDFVAPKAKEIEVPVPEVEEVRAAVVENVVVPKIEEVEVPKAKEIEAHFETPKLVEISNPFEVEAPKPKETEAPKVESPILEAPILEAPIVEAPIVEAPAVEVPKVEAPKDEAPKVEEPKAEEPKVEEPKAEAPVEAPVKAPVEAPVEAPIQAPQVEAPKVQEVIEEPKEGLKKAEGSEAQSTSVAIPSPPPEIGVIPPTPAPQRSAFGEEVKALLRARKAEAEEMEEELEADIKVKAPIYRKSFSSSSEALPKLAEVPEPASAKLEVEPKGKDKADDDLSFIEHPTTASPDQISLNSEGKDEKEESQPEVTSAEDTRRSRSGKPPSVAGDDKSTRSESGPSRKPSFRRMVGSHSRAPSVDSNKKDSSLRRSLTNVFPGKKMKRENSTSSSQAKLGELTPPPTPPEPLASSNDAVAARPESRRSEKEKSSMSRAMSWSNTMNKLSSKEKREQAAKQSSDLEAAAGNDAAAAAPSSSALEAPATTAAVEPTPAEPVKRSNASIKSHKDGRPPTSDGKSDDGRPSKLPRRPTWAFGKKKSTQNLGEAKSSSAAASQISLHGPSKSEEIPQAPAAEAAAPIDKGKGVERVAPAAPAVVEAPKAAEPAPEVPAAQPKIIEAPAPPAPTEQEQKAIVDSEAAAAAAAVVAEQKPAPRPMLKSRVTSMMAWGRKKK</sequence>
<feature type="region of interest" description="Disordered" evidence="1">
    <location>
        <begin position="635"/>
        <end position="670"/>
    </location>
</feature>
<feature type="compositionally biased region" description="Low complexity" evidence="1">
    <location>
        <begin position="927"/>
        <end position="955"/>
    </location>
</feature>
<accession>A0A3N4KTC5</accession>
<feature type="region of interest" description="Disordered" evidence="1">
    <location>
        <begin position="1060"/>
        <end position="1093"/>
    </location>
</feature>
<feature type="compositionally biased region" description="Polar residues" evidence="1">
    <location>
        <begin position="752"/>
        <end position="763"/>
    </location>
</feature>
<feature type="region of interest" description="Disordered" evidence="1">
    <location>
        <begin position="570"/>
        <end position="603"/>
    </location>
</feature>
<feature type="compositionally biased region" description="Low complexity" evidence="1">
    <location>
        <begin position="205"/>
        <end position="216"/>
    </location>
</feature>
<feature type="compositionally biased region" description="Basic and acidic residues" evidence="1">
    <location>
        <begin position="731"/>
        <end position="743"/>
    </location>
</feature>
<name>A0A3N4KTC5_9PEZI</name>
<evidence type="ECO:0000313" key="2">
    <source>
        <dbReference type="EMBL" id="RPB12669.1"/>
    </source>
</evidence>
<protein>
    <submittedName>
        <fullName evidence="2">Uncharacterized protein</fullName>
    </submittedName>
</protein>
<feature type="compositionally biased region" description="Polar residues" evidence="1">
    <location>
        <begin position="289"/>
        <end position="298"/>
    </location>
</feature>
<dbReference type="Proteomes" id="UP000277580">
    <property type="component" value="Unassembled WGS sequence"/>
</dbReference>
<feature type="compositionally biased region" description="Basic and acidic residues" evidence="1">
    <location>
        <begin position="570"/>
        <end position="598"/>
    </location>
</feature>
<feature type="region of interest" description="Disordered" evidence="1">
    <location>
        <begin position="180"/>
        <end position="249"/>
    </location>
</feature>
<gene>
    <name evidence="2" type="ORF">P167DRAFT_545268</name>
</gene>
<reference evidence="2 3" key="1">
    <citation type="journal article" date="2018" name="Nat. Ecol. Evol.">
        <title>Pezizomycetes genomes reveal the molecular basis of ectomycorrhizal truffle lifestyle.</title>
        <authorList>
            <person name="Murat C."/>
            <person name="Payen T."/>
            <person name="Noel B."/>
            <person name="Kuo A."/>
            <person name="Morin E."/>
            <person name="Chen J."/>
            <person name="Kohler A."/>
            <person name="Krizsan K."/>
            <person name="Balestrini R."/>
            <person name="Da Silva C."/>
            <person name="Montanini B."/>
            <person name="Hainaut M."/>
            <person name="Levati E."/>
            <person name="Barry K.W."/>
            <person name="Belfiori B."/>
            <person name="Cichocki N."/>
            <person name="Clum A."/>
            <person name="Dockter R.B."/>
            <person name="Fauchery L."/>
            <person name="Guy J."/>
            <person name="Iotti M."/>
            <person name="Le Tacon F."/>
            <person name="Lindquist E.A."/>
            <person name="Lipzen A."/>
            <person name="Malagnac F."/>
            <person name="Mello A."/>
            <person name="Molinier V."/>
            <person name="Miyauchi S."/>
            <person name="Poulain J."/>
            <person name="Riccioni C."/>
            <person name="Rubini A."/>
            <person name="Sitrit Y."/>
            <person name="Splivallo R."/>
            <person name="Traeger S."/>
            <person name="Wang M."/>
            <person name="Zifcakova L."/>
            <person name="Wipf D."/>
            <person name="Zambonelli A."/>
            <person name="Paolocci F."/>
            <person name="Nowrousian M."/>
            <person name="Ottonello S."/>
            <person name="Baldrian P."/>
            <person name="Spatafora J.W."/>
            <person name="Henrissat B."/>
            <person name="Nagy L.G."/>
            <person name="Aury J.M."/>
            <person name="Wincker P."/>
            <person name="Grigoriev I.V."/>
            <person name="Bonfante P."/>
            <person name="Martin F.M."/>
        </authorList>
    </citation>
    <scope>NUCLEOTIDE SEQUENCE [LARGE SCALE GENOMIC DNA]</scope>
    <source>
        <strain evidence="2 3">CCBAS932</strain>
    </source>
</reference>
<feature type="compositionally biased region" description="Basic and acidic residues" evidence="1">
    <location>
        <begin position="884"/>
        <end position="895"/>
    </location>
</feature>
<feature type="region of interest" description="Disordered" evidence="1">
    <location>
        <begin position="1111"/>
        <end position="1135"/>
    </location>
</feature>
<feature type="region of interest" description="Disordered" evidence="1">
    <location>
        <begin position="354"/>
        <end position="381"/>
    </location>
</feature>
<dbReference type="STRING" id="1392247.A0A3N4KTC5"/>